<dbReference type="CDD" id="cd00320">
    <property type="entry name" value="cpn10"/>
    <property type="match status" value="1"/>
</dbReference>
<dbReference type="NCBIfam" id="NF001533">
    <property type="entry name" value="PRK00364.2-4"/>
    <property type="match status" value="1"/>
</dbReference>
<dbReference type="Pfam" id="PF00166">
    <property type="entry name" value="Cpn10"/>
    <property type="match status" value="1"/>
</dbReference>
<dbReference type="eggNOG" id="COG0234">
    <property type="taxonomic scope" value="Bacteria"/>
</dbReference>
<name>B9KJ97_ANAMF</name>
<dbReference type="GO" id="GO:0051082">
    <property type="term" value="F:unfolded protein binding"/>
    <property type="evidence" value="ECO:0007669"/>
    <property type="project" value="TreeGrafter"/>
</dbReference>
<keyword evidence="2 3" id="KW-0143">Chaperone</keyword>
<reference evidence="6 7" key="1">
    <citation type="journal article" date="2009" name="BMC Genomics">
        <title>Conservation in the face of diversity: multistrain analysis of an intracellular bacterium.</title>
        <authorList>
            <person name="Dark M.J."/>
            <person name="Herndon D.R."/>
            <person name="Kappmeyer L.S."/>
            <person name="Gonzales M.P."/>
            <person name="Nordeen E."/>
            <person name="Palmer G.H."/>
            <person name="Knowles D.P. Jr."/>
            <person name="Brayton K.A."/>
        </authorList>
    </citation>
    <scope>NUCLEOTIDE SEQUENCE [LARGE SCALE GENOMIC DNA]</scope>
    <source>
        <strain evidence="6 7">Florida</strain>
    </source>
</reference>
<dbReference type="EMBL" id="CP001079">
    <property type="protein sequence ID" value="ACM49559.1"/>
    <property type="molecule type" value="Genomic_DNA"/>
</dbReference>
<dbReference type="Proteomes" id="UP000007307">
    <property type="component" value="Chromosome"/>
</dbReference>
<evidence type="ECO:0000256" key="1">
    <source>
        <dbReference type="ARBA" id="ARBA00006975"/>
    </source>
</evidence>
<comment type="subcellular location">
    <subcellularLocation>
        <location evidence="3">Cytoplasm</location>
    </subcellularLocation>
</comment>
<comment type="similarity">
    <text evidence="1 3 4">Belongs to the GroES chaperonin family.</text>
</comment>
<evidence type="ECO:0000256" key="5">
    <source>
        <dbReference type="SAM" id="MobiDB-lite"/>
    </source>
</evidence>
<dbReference type="FunFam" id="2.30.33.40:FF:000001">
    <property type="entry name" value="10 kDa chaperonin"/>
    <property type="match status" value="1"/>
</dbReference>
<organism evidence="6 7">
    <name type="scientific">Anaplasma marginale (strain Florida)</name>
    <dbReference type="NCBI Taxonomy" id="320483"/>
    <lineage>
        <taxon>Bacteria</taxon>
        <taxon>Pseudomonadati</taxon>
        <taxon>Pseudomonadota</taxon>
        <taxon>Alphaproteobacteria</taxon>
        <taxon>Rickettsiales</taxon>
        <taxon>Anaplasmataceae</taxon>
        <taxon>Anaplasma</taxon>
    </lineage>
</organism>
<dbReference type="GO" id="GO:0044183">
    <property type="term" value="F:protein folding chaperone"/>
    <property type="evidence" value="ECO:0007669"/>
    <property type="project" value="InterPro"/>
</dbReference>
<protein>
    <recommendedName>
        <fullName evidence="3">Co-chaperonin GroES</fullName>
    </recommendedName>
    <alternativeName>
        <fullName evidence="3">10 kDa chaperonin</fullName>
    </alternativeName>
    <alternativeName>
        <fullName evidence="3">Chaperonin-10</fullName>
        <shortName evidence="3">Cpn10</shortName>
    </alternativeName>
</protein>
<dbReference type="SUPFAM" id="SSF50129">
    <property type="entry name" value="GroES-like"/>
    <property type="match status" value="1"/>
</dbReference>
<dbReference type="PANTHER" id="PTHR10772">
    <property type="entry name" value="10 KDA HEAT SHOCK PROTEIN"/>
    <property type="match status" value="1"/>
</dbReference>
<evidence type="ECO:0000256" key="4">
    <source>
        <dbReference type="RuleBase" id="RU000535"/>
    </source>
</evidence>
<keyword evidence="3" id="KW-0963">Cytoplasm</keyword>
<evidence type="ECO:0000256" key="3">
    <source>
        <dbReference type="HAMAP-Rule" id="MF_00580"/>
    </source>
</evidence>
<dbReference type="InterPro" id="IPR011032">
    <property type="entry name" value="GroES-like_sf"/>
</dbReference>
<dbReference type="AlphaFoldDB" id="B9KJ97"/>
<dbReference type="HOGENOM" id="CLU_132825_1_0_5"/>
<accession>B9KJ97</accession>
<dbReference type="HAMAP" id="MF_00580">
    <property type="entry name" value="CH10"/>
    <property type="match status" value="1"/>
</dbReference>
<dbReference type="GO" id="GO:0005524">
    <property type="term" value="F:ATP binding"/>
    <property type="evidence" value="ECO:0007669"/>
    <property type="project" value="InterPro"/>
</dbReference>
<sequence>MTRSVTKNVRRIVMNLAMLHDNVLVEALEDSGGNSPIQLPDSAKKKPTRGKVVSVGPGALNSEGKVTPMSVRAGDVVYYRQWAGNEVELEGKKFIVMKESDIIAKEA</sequence>
<proteinExistence type="inferred from homology"/>
<dbReference type="PRINTS" id="PR00297">
    <property type="entry name" value="CHAPERONIN10"/>
</dbReference>
<dbReference type="STRING" id="320483.AMF_724"/>
<dbReference type="GO" id="GO:0051087">
    <property type="term" value="F:protein-folding chaperone binding"/>
    <property type="evidence" value="ECO:0007669"/>
    <property type="project" value="TreeGrafter"/>
</dbReference>
<feature type="region of interest" description="Disordered" evidence="5">
    <location>
        <begin position="30"/>
        <end position="59"/>
    </location>
</feature>
<dbReference type="GO" id="GO:0046872">
    <property type="term" value="F:metal ion binding"/>
    <property type="evidence" value="ECO:0007669"/>
    <property type="project" value="TreeGrafter"/>
</dbReference>
<evidence type="ECO:0000313" key="6">
    <source>
        <dbReference type="EMBL" id="ACM49559.1"/>
    </source>
</evidence>
<dbReference type="Gene3D" id="2.30.33.40">
    <property type="entry name" value="GroES chaperonin"/>
    <property type="match status" value="1"/>
</dbReference>
<comment type="subunit">
    <text evidence="3">Heptamer of 7 subunits arranged in a ring. Interacts with the chaperonin GroEL.</text>
</comment>
<dbReference type="InterPro" id="IPR020818">
    <property type="entry name" value="Chaperonin_GroES"/>
</dbReference>
<dbReference type="KEGG" id="amf:AMF_724"/>
<dbReference type="InterPro" id="IPR037124">
    <property type="entry name" value="Chaperonin_GroES_sf"/>
</dbReference>
<dbReference type="SMART" id="SM00883">
    <property type="entry name" value="Cpn10"/>
    <property type="match status" value="1"/>
</dbReference>
<evidence type="ECO:0000313" key="7">
    <source>
        <dbReference type="Proteomes" id="UP000007307"/>
    </source>
</evidence>
<gene>
    <name evidence="3 6" type="primary">groES</name>
    <name evidence="3" type="synonym">groS</name>
    <name evidence="6" type="ordered locus">AMF_724</name>
</gene>
<dbReference type="GO" id="GO:0005737">
    <property type="term" value="C:cytoplasm"/>
    <property type="evidence" value="ECO:0007669"/>
    <property type="project" value="UniProtKB-SubCell"/>
</dbReference>
<dbReference type="PANTHER" id="PTHR10772:SF63">
    <property type="entry name" value="20 KDA CHAPERONIN, CHLOROPLASTIC"/>
    <property type="match status" value="1"/>
</dbReference>
<keyword evidence="7" id="KW-1185">Reference proteome</keyword>
<comment type="function">
    <text evidence="3 4">Together with the chaperonin GroEL, plays an essential role in assisting protein folding. The GroEL-GroES system forms a nano-cage that allows encapsulation of the non-native substrate proteins and provides a physical environment optimized to promote and accelerate protein folding. GroES binds to the apical surface of the GroEL ring, thereby capping the opening of the GroEL channel.</text>
</comment>
<evidence type="ECO:0000256" key="2">
    <source>
        <dbReference type="ARBA" id="ARBA00023186"/>
    </source>
</evidence>